<organism evidence="1">
    <name type="scientific">Chryseobacterium sp. B5</name>
    <dbReference type="NCBI Taxonomy" id="2050562"/>
    <lineage>
        <taxon>Bacteria</taxon>
        <taxon>Pseudomonadati</taxon>
        <taxon>Bacteroidota</taxon>
        <taxon>Flavobacteriia</taxon>
        <taxon>Flavobacteriales</taxon>
        <taxon>Weeksellaceae</taxon>
        <taxon>Chryseobacterium group</taxon>
        <taxon>Chryseobacterium</taxon>
    </lineage>
</organism>
<comment type="caution">
    <text evidence="1">The sequence shown here is derived from an EMBL/GenBank/DDBJ whole genome shotgun (WGS) entry which is preliminary data.</text>
</comment>
<accession>A0A2G7T9E4</accession>
<evidence type="ECO:0000313" key="1">
    <source>
        <dbReference type="EMBL" id="PII36521.1"/>
    </source>
</evidence>
<name>A0A2G7T9E4_9FLAO</name>
<dbReference type="AlphaFoldDB" id="A0A2G7T9E4"/>
<reference evidence="1" key="1">
    <citation type="submission" date="2017-10" db="EMBL/GenBank/DDBJ databases">
        <title>Chryseobacterium sp. B5 is a hydrocarbonoclastic and plant growth promoting bacterium.</title>
        <authorList>
            <person name="Thijs S."/>
            <person name="Gkorezis P."/>
            <person name="Van Hamme J."/>
        </authorList>
    </citation>
    <scope>NUCLEOTIDE SEQUENCE</scope>
    <source>
        <strain evidence="1">B5</strain>
    </source>
</reference>
<sequence>MAELDAEKLKENALTSIRLGIEDFQRSQQTQEQGGDEARALSAVRNLFAGILLLFKYKIAVSVDDPEDAPTLIFNPPEVMPHADGNGGIEWKPVGKFKRTTIDVATIKKRFEGFDIDVDWKAIDRMQECRNHLEHLHPANTLGEVAGFVADLFPLLSEFIHTQLNEQPADILATAWPVMLAHHEFFTNTMATCRDAWDDAGVPESMQPWLDHCQCEECGSPLLRPSREDIEEGASVENQDDSFKYICVACAHSNLIAPLIIKALNDAYDYDPRDGEEHCIEDCNDCGRPTFLIPEQHCLWCDAELDYKKCTVCGEALGPGDQDNGGLCSYHAHVLDKAMEDD</sequence>
<dbReference type="EMBL" id="PEKC01000016">
    <property type="protein sequence ID" value="PII36521.1"/>
    <property type="molecule type" value="Genomic_DNA"/>
</dbReference>
<gene>
    <name evidence="1" type="ORF">CTI11_06660</name>
</gene>
<proteinExistence type="predicted"/>
<protein>
    <submittedName>
        <fullName evidence="1">Uncharacterized protein</fullName>
    </submittedName>
</protein>